<reference evidence="2" key="1">
    <citation type="submission" date="2021-02" db="EMBL/GenBank/DDBJ databases">
        <authorList>
            <person name="Nowell W R."/>
        </authorList>
    </citation>
    <scope>NUCLEOTIDE SEQUENCE</scope>
</reference>
<comment type="similarity">
    <text evidence="1">Belongs to the BMT family.</text>
</comment>
<comment type="caution">
    <text evidence="2">The sequence shown here is derived from an EMBL/GenBank/DDBJ whole genome shotgun (WGS) entry which is preliminary data.</text>
</comment>
<dbReference type="GO" id="GO:0000030">
    <property type="term" value="F:mannosyltransferase activity"/>
    <property type="evidence" value="ECO:0007669"/>
    <property type="project" value="InterPro"/>
</dbReference>
<evidence type="ECO:0000256" key="1">
    <source>
        <dbReference type="ARBA" id="ARBA00009486"/>
    </source>
</evidence>
<dbReference type="Pfam" id="PF12141">
    <property type="entry name" value="BMT"/>
    <property type="match status" value="1"/>
</dbReference>
<name>A0A817AEW8_9BILA</name>
<accession>A0A817AEW8</accession>
<protein>
    <submittedName>
        <fullName evidence="2">Uncharacterized protein</fullName>
    </submittedName>
</protein>
<evidence type="ECO:0000313" key="2">
    <source>
        <dbReference type="EMBL" id="CAF2257431.1"/>
    </source>
</evidence>
<evidence type="ECO:0000313" key="3">
    <source>
        <dbReference type="Proteomes" id="UP000663887"/>
    </source>
</evidence>
<dbReference type="InterPro" id="IPR021988">
    <property type="entry name" value="BMT1"/>
</dbReference>
<dbReference type="AlphaFoldDB" id="A0A817AEW8"/>
<dbReference type="Proteomes" id="UP000663887">
    <property type="component" value="Unassembled WGS sequence"/>
</dbReference>
<dbReference type="EMBL" id="CAJNRG010018434">
    <property type="protein sequence ID" value="CAF2257431.1"/>
    <property type="molecule type" value="Genomic_DNA"/>
</dbReference>
<sequence>MEADITPDMNDFIRNSGKELRRDLYSLKPMYEKAEYWGSMSGISFKFRTTRNDFLYIVISRMWFSKTMCTLPCSPDISYLYVEALDFEYRRVPFNLTINNREIIRIPSVLPISQLMLDTCCLGPEDPRVIFDKNNHLIIVFNMLDSDQQRKIWKYNISTAHQQKLSIRNISTLREEKNWTPFLKDNTLHFVYSHKPLQILRCLGDHGECDLVQGIQTSHSIGLLRGGTQFVQFRDTEYFVGISRTKASCADCDRFYRPHIVVLSTKSENFQIVYVSEPVMFDNIPFFASYSKLSSKNSSEFCNGAIRIMTPGSIIEWEWPHDKLYFTISINDRNVFIVSITGVGKILKDIILTVEAKHDHILLNHVLGFQFVIQSEETALNYCEFISTKKANTQIILKQKQHDNEANQNIVIHRSIFSTS</sequence>
<proteinExistence type="inferred from homology"/>
<gene>
    <name evidence="2" type="ORF">XDN619_LOCUS35798</name>
</gene>
<organism evidence="2 3">
    <name type="scientific">Rotaria magnacalcarata</name>
    <dbReference type="NCBI Taxonomy" id="392030"/>
    <lineage>
        <taxon>Eukaryota</taxon>
        <taxon>Metazoa</taxon>
        <taxon>Spiralia</taxon>
        <taxon>Gnathifera</taxon>
        <taxon>Rotifera</taxon>
        <taxon>Eurotatoria</taxon>
        <taxon>Bdelloidea</taxon>
        <taxon>Philodinida</taxon>
        <taxon>Philodinidae</taxon>
        <taxon>Rotaria</taxon>
    </lineage>
</organism>